<name>A0A8T0ER16_ARGBR</name>
<evidence type="ECO:0000313" key="1">
    <source>
        <dbReference type="EMBL" id="KAF8776906.1"/>
    </source>
</evidence>
<keyword evidence="2" id="KW-1185">Reference proteome</keyword>
<sequence>MSRPTVEETGADICHCKSTHKKLNSFVF</sequence>
<reference evidence="1" key="1">
    <citation type="journal article" date="2020" name="bioRxiv">
        <title>Chromosome-level reference genome of the European wasp spider Argiope bruennichi: a resource for studies on range expansion and evolutionary adaptation.</title>
        <authorList>
            <person name="Sheffer M.M."/>
            <person name="Hoppe A."/>
            <person name="Krehenwinkel H."/>
            <person name="Uhl G."/>
            <person name="Kuss A.W."/>
            <person name="Jensen L."/>
            <person name="Jensen C."/>
            <person name="Gillespie R.G."/>
            <person name="Hoff K.J."/>
            <person name="Prost S."/>
        </authorList>
    </citation>
    <scope>NUCLEOTIDE SEQUENCE</scope>
</reference>
<dbReference type="EMBL" id="JABXBU010002072">
    <property type="protein sequence ID" value="KAF8776906.1"/>
    <property type="molecule type" value="Genomic_DNA"/>
</dbReference>
<organism evidence="1 2">
    <name type="scientific">Argiope bruennichi</name>
    <name type="common">Wasp spider</name>
    <name type="synonym">Aranea bruennichi</name>
    <dbReference type="NCBI Taxonomy" id="94029"/>
    <lineage>
        <taxon>Eukaryota</taxon>
        <taxon>Metazoa</taxon>
        <taxon>Ecdysozoa</taxon>
        <taxon>Arthropoda</taxon>
        <taxon>Chelicerata</taxon>
        <taxon>Arachnida</taxon>
        <taxon>Araneae</taxon>
        <taxon>Araneomorphae</taxon>
        <taxon>Entelegynae</taxon>
        <taxon>Araneoidea</taxon>
        <taxon>Araneidae</taxon>
        <taxon>Argiope</taxon>
    </lineage>
</organism>
<dbReference type="Proteomes" id="UP000807504">
    <property type="component" value="Unassembled WGS sequence"/>
</dbReference>
<proteinExistence type="predicted"/>
<protein>
    <submittedName>
        <fullName evidence="1">Uncharacterized protein</fullName>
    </submittedName>
</protein>
<evidence type="ECO:0000313" key="2">
    <source>
        <dbReference type="Proteomes" id="UP000807504"/>
    </source>
</evidence>
<reference evidence="1" key="2">
    <citation type="submission" date="2020-06" db="EMBL/GenBank/DDBJ databases">
        <authorList>
            <person name="Sheffer M."/>
        </authorList>
    </citation>
    <scope>NUCLEOTIDE SEQUENCE</scope>
</reference>
<gene>
    <name evidence="1" type="ORF">HNY73_013843</name>
</gene>
<comment type="caution">
    <text evidence="1">The sequence shown here is derived from an EMBL/GenBank/DDBJ whole genome shotgun (WGS) entry which is preliminary data.</text>
</comment>
<dbReference type="AlphaFoldDB" id="A0A8T0ER16"/>
<accession>A0A8T0ER16</accession>